<proteinExistence type="predicted"/>
<evidence type="ECO:0000313" key="1">
    <source>
        <dbReference type="EMBL" id="VTR42041.1"/>
    </source>
</evidence>
<gene>
    <name evidence="1" type="ORF">NCTC11429_02630</name>
</gene>
<dbReference type="AlphaFoldDB" id="A0A4U9VG23"/>
<dbReference type="KEGG" id="stha:NCTC11429_02630"/>
<dbReference type="Proteomes" id="UP000308196">
    <property type="component" value="Chromosome"/>
</dbReference>
<reference evidence="1 2" key="1">
    <citation type="submission" date="2019-05" db="EMBL/GenBank/DDBJ databases">
        <authorList>
            <consortium name="Pathogen Informatics"/>
        </authorList>
    </citation>
    <scope>NUCLEOTIDE SEQUENCE [LARGE SCALE GENOMIC DNA]</scope>
    <source>
        <strain evidence="1 2">NCTC11429</strain>
    </source>
</reference>
<evidence type="ECO:0000313" key="2">
    <source>
        <dbReference type="Proteomes" id="UP000308196"/>
    </source>
</evidence>
<organism evidence="1 2">
    <name type="scientific">Sphingobacterium thalpophilum</name>
    <dbReference type="NCBI Taxonomy" id="259"/>
    <lineage>
        <taxon>Bacteria</taxon>
        <taxon>Pseudomonadati</taxon>
        <taxon>Bacteroidota</taxon>
        <taxon>Sphingobacteriia</taxon>
        <taxon>Sphingobacteriales</taxon>
        <taxon>Sphingobacteriaceae</taxon>
        <taxon>Sphingobacterium</taxon>
    </lineage>
</organism>
<sequence length="55" mass="6345">MLISAVNNPYYVLNIVVNIMWKTRNPQLPIETARYYSYSTLIDLTNVESLATSLH</sequence>
<name>A0A4U9VG23_9SPHI</name>
<protein>
    <submittedName>
        <fullName evidence="1">Uncharacterized protein</fullName>
    </submittedName>
</protein>
<dbReference type="STRING" id="1123265.GCA_000686625_02200"/>
<dbReference type="EMBL" id="LR590484">
    <property type="protein sequence ID" value="VTR42041.1"/>
    <property type="molecule type" value="Genomic_DNA"/>
</dbReference>
<accession>A0A4U9VG23</accession>